<dbReference type="SUPFAM" id="SSF54523">
    <property type="entry name" value="Pili subunits"/>
    <property type="match status" value="1"/>
</dbReference>
<dbReference type="Gene3D" id="3.30.700.10">
    <property type="entry name" value="Glycoprotein, Type 4 Pilin"/>
    <property type="match status" value="1"/>
</dbReference>
<keyword evidence="3" id="KW-1185">Reference proteome</keyword>
<dbReference type="RefSeq" id="WP_174265995.1">
    <property type="nucleotide sequence ID" value="NZ_LR593886.1"/>
</dbReference>
<gene>
    <name evidence="2" type="ORF">SOIL9_52440</name>
</gene>
<dbReference type="PANTHER" id="PTHR30093">
    <property type="entry name" value="GENERAL SECRETION PATHWAY PROTEIN G"/>
    <property type="match status" value="1"/>
</dbReference>
<feature type="domain" description="DUF1559" evidence="1">
    <location>
        <begin position="25"/>
        <end position="282"/>
    </location>
</feature>
<accession>A0A6P2CZ30</accession>
<evidence type="ECO:0000313" key="3">
    <source>
        <dbReference type="Proteomes" id="UP000464178"/>
    </source>
</evidence>
<evidence type="ECO:0000313" key="2">
    <source>
        <dbReference type="EMBL" id="VTR92470.1"/>
    </source>
</evidence>
<name>A0A6P2CZ30_9BACT</name>
<dbReference type="Proteomes" id="UP000464178">
    <property type="component" value="Chromosome"/>
</dbReference>
<dbReference type="KEGG" id="gms:SOIL9_52440"/>
<sequence>MTLVELLVVIGIIAVLIGLLLPTVQKVRSAAAGASCRSNLKQIALATHVYHDVNGVLPVDSCNAYGPQSHSWSWLARILPFVEQDNLYRDGNIPANTLFQSRTAVASRVKLFLCPSDTAYDAGPRTDAADLGVYDGPEFPPPINAGQTNYKGVSGSNWAWGDARWRNPGTNGSSDGLTYGDGLFYRSDYLSPKKLIAITDGTSNTFMVGEDVPVKNNWCSWPYANNAVGTCAIGPNAKQLNGTEYAPNDWYNVYSFRSRHPGGLFFAFADGSIHFITDVIDLQVYRAAATIRGGEVVTLP</sequence>
<evidence type="ECO:0000259" key="1">
    <source>
        <dbReference type="Pfam" id="PF07596"/>
    </source>
</evidence>
<dbReference type="Pfam" id="PF07596">
    <property type="entry name" value="SBP_bac_10"/>
    <property type="match status" value="1"/>
</dbReference>
<dbReference type="InterPro" id="IPR011453">
    <property type="entry name" value="DUF1559"/>
</dbReference>
<dbReference type="InterPro" id="IPR045584">
    <property type="entry name" value="Pilin-like"/>
</dbReference>
<protein>
    <recommendedName>
        <fullName evidence="1">DUF1559 domain-containing protein</fullName>
    </recommendedName>
</protein>
<organism evidence="2 3">
    <name type="scientific">Gemmata massiliana</name>
    <dbReference type="NCBI Taxonomy" id="1210884"/>
    <lineage>
        <taxon>Bacteria</taxon>
        <taxon>Pseudomonadati</taxon>
        <taxon>Planctomycetota</taxon>
        <taxon>Planctomycetia</taxon>
        <taxon>Gemmatales</taxon>
        <taxon>Gemmataceae</taxon>
        <taxon>Gemmata</taxon>
    </lineage>
</organism>
<dbReference type="EMBL" id="LR593886">
    <property type="protein sequence ID" value="VTR92470.1"/>
    <property type="molecule type" value="Genomic_DNA"/>
</dbReference>
<dbReference type="NCBIfam" id="TIGR04294">
    <property type="entry name" value="pre_pil_HX9DG"/>
    <property type="match status" value="1"/>
</dbReference>
<dbReference type="AlphaFoldDB" id="A0A6P2CZ30"/>
<reference evidence="2 3" key="1">
    <citation type="submission" date="2019-05" db="EMBL/GenBank/DDBJ databases">
        <authorList>
            <consortium name="Science for Life Laboratories"/>
        </authorList>
    </citation>
    <scope>NUCLEOTIDE SEQUENCE [LARGE SCALE GENOMIC DNA]</scope>
    <source>
        <strain evidence="2">Soil9</strain>
    </source>
</reference>
<dbReference type="PANTHER" id="PTHR30093:SF2">
    <property type="entry name" value="TYPE II SECRETION SYSTEM PROTEIN H"/>
    <property type="match status" value="1"/>
</dbReference>
<proteinExistence type="predicted"/>
<dbReference type="InterPro" id="IPR027558">
    <property type="entry name" value="Pre_pil_HX9DG_C"/>
</dbReference>